<reference evidence="2" key="1">
    <citation type="journal article" date="2015" name="Nature">
        <title>Complex archaea that bridge the gap between prokaryotes and eukaryotes.</title>
        <authorList>
            <person name="Spang A."/>
            <person name="Saw J.H."/>
            <person name="Jorgensen S.L."/>
            <person name="Zaremba-Niedzwiedzka K."/>
            <person name="Martijn J."/>
            <person name="Lind A.E."/>
            <person name="van Eijk R."/>
            <person name="Schleper C."/>
            <person name="Guy L."/>
            <person name="Ettema T.J."/>
        </authorList>
    </citation>
    <scope>NUCLEOTIDE SEQUENCE</scope>
</reference>
<protein>
    <submittedName>
        <fullName evidence="2">Uncharacterized protein</fullName>
    </submittedName>
</protein>
<proteinExistence type="predicted"/>
<accession>A0A0F9TEA2</accession>
<organism evidence="2">
    <name type="scientific">marine sediment metagenome</name>
    <dbReference type="NCBI Taxonomy" id="412755"/>
    <lineage>
        <taxon>unclassified sequences</taxon>
        <taxon>metagenomes</taxon>
        <taxon>ecological metagenomes</taxon>
    </lineage>
</organism>
<dbReference type="AlphaFoldDB" id="A0A0F9TEA2"/>
<dbReference type="EMBL" id="LAZR01001280">
    <property type="protein sequence ID" value="KKN47376.1"/>
    <property type="molecule type" value="Genomic_DNA"/>
</dbReference>
<comment type="caution">
    <text evidence="2">The sequence shown here is derived from an EMBL/GenBank/DDBJ whole genome shotgun (WGS) entry which is preliminary data.</text>
</comment>
<name>A0A0F9TEA2_9ZZZZ</name>
<feature type="region of interest" description="Disordered" evidence="1">
    <location>
        <begin position="1"/>
        <end position="56"/>
    </location>
</feature>
<sequence>MTGKEKKSTNTQKPDKKAFKSSKIKYKAVQNNSPFRNSKIKTREVSDFQSNDERRG</sequence>
<evidence type="ECO:0000256" key="1">
    <source>
        <dbReference type="SAM" id="MobiDB-lite"/>
    </source>
</evidence>
<feature type="compositionally biased region" description="Basic and acidic residues" evidence="1">
    <location>
        <begin position="41"/>
        <end position="56"/>
    </location>
</feature>
<gene>
    <name evidence="2" type="ORF">LCGC14_0663690</name>
</gene>
<feature type="compositionally biased region" description="Basic and acidic residues" evidence="1">
    <location>
        <begin position="1"/>
        <end position="18"/>
    </location>
</feature>
<evidence type="ECO:0000313" key="2">
    <source>
        <dbReference type="EMBL" id="KKN47376.1"/>
    </source>
</evidence>